<evidence type="ECO:0000259" key="7">
    <source>
        <dbReference type="Pfam" id="PF04108"/>
    </source>
</evidence>
<dbReference type="AlphaFoldDB" id="A0A367XUG3"/>
<comment type="caution">
    <text evidence="8">The sequence shown here is derived from an EMBL/GenBank/DDBJ whole genome shotgun (WGS) entry which is preliminary data.</text>
</comment>
<dbReference type="GO" id="GO:0000045">
    <property type="term" value="P:autophagosome assembly"/>
    <property type="evidence" value="ECO:0007669"/>
    <property type="project" value="TreeGrafter"/>
</dbReference>
<dbReference type="Proteomes" id="UP000253472">
    <property type="component" value="Unassembled WGS sequence"/>
</dbReference>
<comment type="subcellular location">
    <subcellularLocation>
        <location evidence="6">Cytoplasm</location>
    </subcellularLocation>
    <subcellularLocation>
        <location evidence="6">Preautophagosomal structure membrane</location>
        <topology evidence="6">Peripheral membrane protein</topology>
    </subcellularLocation>
</comment>
<evidence type="ECO:0000256" key="6">
    <source>
        <dbReference type="RuleBase" id="RU368080"/>
    </source>
</evidence>
<evidence type="ECO:0000256" key="5">
    <source>
        <dbReference type="ARBA" id="ARBA00023136"/>
    </source>
</evidence>
<organism evidence="8 9">
    <name type="scientific">Candida viswanathii</name>
    <dbReference type="NCBI Taxonomy" id="5486"/>
    <lineage>
        <taxon>Eukaryota</taxon>
        <taxon>Fungi</taxon>
        <taxon>Dikarya</taxon>
        <taxon>Ascomycota</taxon>
        <taxon>Saccharomycotina</taxon>
        <taxon>Pichiomycetes</taxon>
        <taxon>Debaryomycetaceae</taxon>
        <taxon>Candida/Lodderomyces clade</taxon>
        <taxon>Candida</taxon>
    </lineage>
</organism>
<keyword evidence="3 6" id="KW-0963">Cytoplasm</keyword>
<evidence type="ECO:0000313" key="9">
    <source>
        <dbReference type="Proteomes" id="UP000253472"/>
    </source>
</evidence>
<dbReference type="GO" id="GO:1990316">
    <property type="term" value="C:Atg1/ULK1 kinase complex"/>
    <property type="evidence" value="ECO:0007669"/>
    <property type="project" value="TreeGrafter"/>
</dbReference>
<evidence type="ECO:0000313" key="8">
    <source>
        <dbReference type="EMBL" id="RCK56451.1"/>
    </source>
</evidence>
<dbReference type="GO" id="GO:0034045">
    <property type="term" value="C:phagophore assembly site membrane"/>
    <property type="evidence" value="ECO:0007669"/>
    <property type="project" value="UniProtKB-SubCell"/>
</dbReference>
<dbReference type="STRING" id="5486.A0A367XUG3"/>
<dbReference type="PANTHER" id="PTHR28005:SF1">
    <property type="entry name" value="AUTOPHAGY-RELATED PROTEIN 17"/>
    <property type="match status" value="1"/>
</dbReference>
<dbReference type="GO" id="GO:0030295">
    <property type="term" value="F:protein kinase activator activity"/>
    <property type="evidence" value="ECO:0007669"/>
    <property type="project" value="TreeGrafter"/>
</dbReference>
<gene>
    <name evidence="8" type="primary">ATG17_0</name>
    <name evidence="8" type="ORF">Cantr_04914</name>
</gene>
<keyword evidence="4 6" id="KW-0072">Autophagy</keyword>
<comment type="function">
    <text evidence="6">Autophagy-specific protein that functions in response to autophagy-inducing signals as a scaffold to recruit other ATG proteins to organize preautophagosomal structure (PAS) formation. Modulates the timing and magnitude of the autophagy response, such as the size of the sequestering vesicles. Plays particularly a role in pexophagy and nucleophagy.</text>
</comment>
<dbReference type="OrthoDB" id="1937984at2759"/>
<dbReference type="GO" id="GO:0000422">
    <property type="term" value="P:autophagy of mitochondrion"/>
    <property type="evidence" value="ECO:0007669"/>
    <property type="project" value="TreeGrafter"/>
</dbReference>
<dbReference type="InterPro" id="IPR007240">
    <property type="entry name" value="Atg17"/>
</dbReference>
<dbReference type="InterPro" id="IPR045326">
    <property type="entry name" value="ATG17-like_dom"/>
</dbReference>
<evidence type="ECO:0000256" key="4">
    <source>
        <dbReference type="ARBA" id="ARBA00023006"/>
    </source>
</evidence>
<protein>
    <recommendedName>
        <fullName evidence="2 6">Autophagy-related protein 17</fullName>
    </recommendedName>
</protein>
<sequence>MTNDRRLPIITKEEVIKWSQDAQSTLEKTQKLCTNAQSLLHSTIEELTVRLPEKLEATEFLYISYIRQHAMISQQIENIRQIIKTKVNKVFVEIDDMLDPSLDQLNRILGELARINVPSFVVVNGSTDKSLLDFTSLESMNLLKTNIEIYKSNAGKIRKLLDTEVILKLSDQYNSMDAQYREIKKIYDTLTPLKVEFRSQGKGKLLESSSFVGTILRENDSLESELVSILQMQTNHFDQCIRAVELVSSGSKNDAINLEVLQSDAYELPEVFKELSTVYDIILQNEERSQKFITTNKSNIEAVLQLTDGELEAFRDFKTHLYPKSLFLLVEFEKRLNVCSIESQEEDKSPCEIYSETLQELTSHYIQFINVYKTKYLAELHHEQYTYPRKFLRKLTEFLYEDIYGIQLEETERRHRWMVKYGQFIPAEFMLPGEHELPVVVQIITEGLENIQKEQEESTREEGREVISGEERELIDMIKGTKI</sequence>
<dbReference type="PANTHER" id="PTHR28005">
    <property type="entry name" value="AUTOPHAGY-RELATED PROTEIN 17"/>
    <property type="match status" value="1"/>
</dbReference>
<dbReference type="GO" id="GO:0060090">
    <property type="term" value="F:molecular adaptor activity"/>
    <property type="evidence" value="ECO:0007669"/>
    <property type="project" value="TreeGrafter"/>
</dbReference>
<evidence type="ECO:0000256" key="1">
    <source>
        <dbReference type="ARBA" id="ARBA00006259"/>
    </source>
</evidence>
<evidence type="ECO:0000256" key="3">
    <source>
        <dbReference type="ARBA" id="ARBA00022490"/>
    </source>
</evidence>
<name>A0A367XUG3_9ASCO</name>
<dbReference type="GO" id="GO:0034727">
    <property type="term" value="P:piecemeal microautophagy of the nucleus"/>
    <property type="evidence" value="ECO:0007669"/>
    <property type="project" value="TreeGrafter"/>
</dbReference>
<keyword evidence="5" id="KW-0472">Membrane</keyword>
<reference evidence="8 9" key="1">
    <citation type="submission" date="2018-06" db="EMBL/GenBank/DDBJ databases">
        <title>Whole genome sequencing of Candida tropicalis (genome annotated by CSBL at Korea University).</title>
        <authorList>
            <person name="Ahn J."/>
        </authorList>
    </citation>
    <scope>NUCLEOTIDE SEQUENCE [LARGE SCALE GENOMIC DNA]</scope>
    <source>
        <strain evidence="8 9">ATCC 20962</strain>
    </source>
</reference>
<dbReference type="Pfam" id="PF04108">
    <property type="entry name" value="ATG17_like"/>
    <property type="match status" value="1"/>
</dbReference>
<comment type="similarity">
    <text evidence="1 6">Belongs to the ATG17 family.</text>
</comment>
<dbReference type="EMBL" id="QLNQ01000029">
    <property type="protein sequence ID" value="RCK56451.1"/>
    <property type="molecule type" value="Genomic_DNA"/>
</dbReference>
<evidence type="ECO:0000256" key="2">
    <source>
        <dbReference type="ARBA" id="ARBA00013806"/>
    </source>
</evidence>
<proteinExistence type="inferred from homology"/>
<keyword evidence="9" id="KW-1185">Reference proteome</keyword>
<accession>A0A367XUG3</accession>
<feature type="domain" description="Autophagy protein ATG17-like" evidence="7">
    <location>
        <begin position="25"/>
        <end position="425"/>
    </location>
</feature>